<dbReference type="InterPro" id="IPR006461">
    <property type="entry name" value="PLAC_motif_containing"/>
</dbReference>
<feature type="compositionally biased region" description="Basic residues" evidence="1">
    <location>
        <begin position="213"/>
        <end position="224"/>
    </location>
</feature>
<dbReference type="Pfam" id="PF04749">
    <property type="entry name" value="PLAC8"/>
    <property type="match status" value="1"/>
</dbReference>
<dbReference type="Gramene" id="Pp3c15_7360V3.2">
    <property type="protein sequence ID" value="Pp3c15_7360V3.2"/>
    <property type="gene ID" value="Pp3c15_7360"/>
</dbReference>
<feature type="compositionally biased region" description="Polar residues" evidence="1">
    <location>
        <begin position="1"/>
        <end position="26"/>
    </location>
</feature>
<dbReference type="STRING" id="3218.A0A2K1JCB4"/>
<dbReference type="PANTHER" id="PTHR15907">
    <property type="entry name" value="DUF614 FAMILY PROTEIN-RELATED"/>
    <property type="match status" value="1"/>
</dbReference>
<evidence type="ECO:0000313" key="3">
    <source>
        <dbReference type="EnsemblPlants" id="Pp3c15_7360V3.1"/>
    </source>
</evidence>
<gene>
    <name evidence="3" type="primary">LOC112292674</name>
    <name evidence="2" type="ORF">PHYPA_019450</name>
</gene>
<dbReference type="EnsemblPlants" id="Pp3c15_7360V3.1">
    <property type="protein sequence ID" value="Pp3c15_7360V3.1"/>
    <property type="gene ID" value="Pp3c15_7360"/>
</dbReference>
<proteinExistence type="predicted"/>
<sequence>MTSGLQSGDRTSHSLSKSTYESSPQGVVSDLERTPLLSHISKASEQSAQSRDYGAMQTGLKTKLSECEIPIWQNQPMWSTGLFDCCADVPMCCVTMFLPCFAFGWNVEALDESKDSCWTAAAMWWVLQHTIALGCLYSSSYRGKLRSKYNIPEEPVSDCVIHCLCWPCAFCQEHREIHYRSFGPESWGQTLTVAPAQQQFHPPERKNPEKLSKKSRKSKKPLNK</sequence>
<dbReference type="Proteomes" id="UP000006727">
    <property type="component" value="Chromosome 15"/>
</dbReference>
<organism evidence="2">
    <name type="scientific">Physcomitrium patens</name>
    <name type="common">Spreading-leaved earth moss</name>
    <name type="synonym">Physcomitrella patens</name>
    <dbReference type="NCBI Taxonomy" id="3218"/>
    <lineage>
        <taxon>Eukaryota</taxon>
        <taxon>Viridiplantae</taxon>
        <taxon>Streptophyta</taxon>
        <taxon>Embryophyta</taxon>
        <taxon>Bryophyta</taxon>
        <taxon>Bryophytina</taxon>
        <taxon>Bryopsida</taxon>
        <taxon>Funariidae</taxon>
        <taxon>Funariales</taxon>
        <taxon>Funariaceae</taxon>
        <taxon>Physcomitrium</taxon>
    </lineage>
</organism>
<accession>A0A2K1JCB4</accession>
<dbReference type="RefSeq" id="XP_024397174.1">
    <property type="nucleotide sequence ID" value="XM_024541406.2"/>
</dbReference>
<dbReference type="EnsemblPlants" id="Pp3c15_7360V3.2">
    <property type="protein sequence ID" value="Pp3c15_7360V3.2"/>
    <property type="gene ID" value="Pp3c15_7360"/>
</dbReference>
<dbReference type="AlphaFoldDB" id="A0A2K1JCB4"/>
<dbReference type="Gramene" id="Pp3c15_7360V3.1">
    <property type="protein sequence ID" value="Pp3c15_7360V3.1"/>
    <property type="gene ID" value="Pp3c15_7360"/>
</dbReference>
<feature type="region of interest" description="Disordered" evidence="1">
    <location>
        <begin position="1"/>
        <end position="27"/>
    </location>
</feature>
<dbReference type="OrthoDB" id="1045822at2759"/>
<dbReference type="GeneID" id="112292674"/>
<dbReference type="NCBIfam" id="TIGR01571">
    <property type="entry name" value="A_thal_Cys_rich"/>
    <property type="match status" value="1"/>
</dbReference>
<reference evidence="2 4" key="2">
    <citation type="journal article" date="2018" name="Plant J.">
        <title>The Physcomitrella patens chromosome-scale assembly reveals moss genome structure and evolution.</title>
        <authorList>
            <person name="Lang D."/>
            <person name="Ullrich K.K."/>
            <person name="Murat F."/>
            <person name="Fuchs J."/>
            <person name="Jenkins J."/>
            <person name="Haas F.B."/>
            <person name="Piednoel M."/>
            <person name="Gundlach H."/>
            <person name="Van Bel M."/>
            <person name="Meyberg R."/>
            <person name="Vives C."/>
            <person name="Morata J."/>
            <person name="Symeonidi A."/>
            <person name="Hiss M."/>
            <person name="Muchero W."/>
            <person name="Kamisugi Y."/>
            <person name="Saleh O."/>
            <person name="Blanc G."/>
            <person name="Decker E.L."/>
            <person name="van Gessel N."/>
            <person name="Grimwood J."/>
            <person name="Hayes R.D."/>
            <person name="Graham S.W."/>
            <person name="Gunter L.E."/>
            <person name="McDaniel S.F."/>
            <person name="Hoernstein S.N.W."/>
            <person name="Larsson A."/>
            <person name="Li F.W."/>
            <person name="Perroud P.F."/>
            <person name="Phillips J."/>
            <person name="Ranjan P."/>
            <person name="Rokshar D.S."/>
            <person name="Rothfels C.J."/>
            <person name="Schneider L."/>
            <person name="Shu S."/>
            <person name="Stevenson D.W."/>
            <person name="Thummler F."/>
            <person name="Tillich M."/>
            <person name="Villarreal Aguilar J.C."/>
            <person name="Widiez T."/>
            <person name="Wong G.K."/>
            <person name="Wymore A."/>
            <person name="Zhang Y."/>
            <person name="Zimmer A.D."/>
            <person name="Quatrano R.S."/>
            <person name="Mayer K.F.X."/>
            <person name="Goodstein D."/>
            <person name="Casacuberta J.M."/>
            <person name="Vandepoele K."/>
            <person name="Reski R."/>
            <person name="Cuming A.C."/>
            <person name="Tuskan G.A."/>
            <person name="Maumus F."/>
            <person name="Salse J."/>
            <person name="Schmutz J."/>
            <person name="Rensing S.A."/>
        </authorList>
    </citation>
    <scope>NUCLEOTIDE SEQUENCE [LARGE SCALE GENOMIC DNA]</scope>
    <source>
        <strain evidence="3 4">cv. Gransden 2004</strain>
    </source>
</reference>
<feature type="compositionally biased region" description="Basic and acidic residues" evidence="1">
    <location>
        <begin position="202"/>
        <end position="212"/>
    </location>
</feature>
<evidence type="ECO:0000313" key="2">
    <source>
        <dbReference type="EMBL" id="PNR39172.1"/>
    </source>
</evidence>
<evidence type="ECO:0000313" key="4">
    <source>
        <dbReference type="Proteomes" id="UP000006727"/>
    </source>
</evidence>
<reference evidence="3" key="3">
    <citation type="submission" date="2020-12" db="UniProtKB">
        <authorList>
            <consortium name="EnsemblPlants"/>
        </authorList>
    </citation>
    <scope>IDENTIFICATION</scope>
</reference>
<name>A0A2K1JCB4_PHYPA</name>
<reference evidence="2 4" key="1">
    <citation type="journal article" date="2008" name="Science">
        <title>The Physcomitrella genome reveals evolutionary insights into the conquest of land by plants.</title>
        <authorList>
            <person name="Rensing S."/>
            <person name="Lang D."/>
            <person name="Zimmer A."/>
            <person name="Terry A."/>
            <person name="Salamov A."/>
            <person name="Shapiro H."/>
            <person name="Nishiyama T."/>
            <person name="Perroud P.-F."/>
            <person name="Lindquist E."/>
            <person name="Kamisugi Y."/>
            <person name="Tanahashi T."/>
            <person name="Sakakibara K."/>
            <person name="Fujita T."/>
            <person name="Oishi K."/>
            <person name="Shin-I T."/>
            <person name="Kuroki Y."/>
            <person name="Toyoda A."/>
            <person name="Suzuki Y."/>
            <person name="Hashimoto A."/>
            <person name="Yamaguchi K."/>
            <person name="Sugano A."/>
            <person name="Kohara Y."/>
            <person name="Fujiyama A."/>
            <person name="Anterola A."/>
            <person name="Aoki S."/>
            <person name="Ashton N."/>
            <person name="Barbazuk W.B."/>
            <person name="Barker E."/>
            <person name="Bennetzen J."/>
            <person name="Bezanilla M."/>
            <person name="Blankenship R."/>
            <person name="Cho S.H."/>
            <person name="Dutcher S."/>
            <person name="Estelle M."/>
            <person name="Fawcett J.A."/>
            <person name="Gundlach H."/>
            <person name="Hanada K."/>
            <person name="Heyl A."/>
            <person name="Hicks K.A."/>
            <person name="Hugh J."/>
            <person name="Lohr M."/>
            <person name="Mayer K."/>
            <person name="Melkozernov A."/>
            <person name="Murata T."/>
            <person name="Nelson D."/>
            <person name="Pils B."/>
            <person name="Prigge M."/>
            <person name="Reiss B."/>
            <person name="Renner T."/>
            <person name="Rombauts S."/>
            <person name="Rushton P."/>
            <person name="Sanderfoot A."/>
            <person name="Schween G."/>
            <person name="Shiu S.-H."/>
            <person name="Stueber K."/>
            <person name="Theodoulou F.L."/>
            <person name="Tu H."/>
            <person name="Van de Peer Y."/>
            <person name="Verrier P.J."/>
            <person name="Waters E."/>
            <person name="Wood A."/>
            <person name="Yang L."/>
            <person name="Cove D."/>
            <person name="Cuming A."/>
            <person name="Hasebe M."/>
            <person name="Lucas S."/>
            <person name="Mishler D.B."/>
            <person name="Reski R."/>
            <person name="Grigoriev I."/>
            <person name="Quatrano R.S."/>
            <person name="Boore J.L."/>
        </authorList>
    </citation>
    <scope>NUCLEOTIDE SEQUENCE [LARGE SCALE GENOMIC DNA]</scope>
    <source>
        <strain evidence="3 4">cv. Gransden 2004</strain>
    </source>
</reference>
<protein>
    <submittedName>
        <fullName evidence="2 3">Uncharacterized protein</fullName>
    </submittedName>
</protein>
<evidence type="ECO:0000256" key="1">
    <source>
        <dbReference type="SAM" id="MobiDB-lite"/>
    </source>
</evidence>
<dbReference type="EMBL" id="ABEU02000015">
    <property type="protein sequence ID" value="PNR39172.1"/>
    <property type="molecule type" value="Genomic_DNA"/>
</dbReference>
<keyword evidence="4" id="KW-1185">Reference proteome</keyword>
<feature type="region of interest" description="Disordered" evidence="1">
    <location>
        <begin position="195"/>
        <end position="224"/>
    </location>
</feature>